<evidence type="ECO:0000256" key="4">
    <source>
        <dbReference type="ARBA" id="ARBA00023136"/>
    </source>
</evidence>
<name>A0A397ULB7_9GLOM</name>
<keyword evidence="4 6" id="KW-0472">Membrane</keyword>
<proteinExistence type="predicted"/>
<keyword evidence="3 6" id="KW-1133">Transmembrane helix</keyword>
<dbReference type="AlphaFoldDB" id="A0A397ULB7"/>
<dbReference type="GO" id="GO:0015179">
    <property type="term" value="F:L-amino acid transmembrane transporter activity"/>
    <property type="evidence" value="ECO:0007669"/>
    <property type="project" value="TreeGrafter"/>
</dbReference>
<protein>
    <submittedName>
        <fullName evidence="7">Uncharacterized protein</fullName>
    </submittedName>
</protein>
<comment type="caution">
    <text evidence="7">The sequence shown here is derived from an EMBL/GenBank/DDBJ whole genome shotgun (WGS) entry which is preliminary data.</text>
</comment>
<evidence type="ECO:0000256" key="5">
    <source>
        <dbReference type="SAM" id="MobiDB-lite"/>
    </source>
</evidence>
<dbReference type="PANTHER" id="PTHR11785:SF512">
    <property type="entry name" value="SOBREMESA, ISOFORM B"/>
    <property type="match status" value="1"/>
</dbReference>
<feature type="transmembrane region" description="Helical" evidence="6">
    <location>
        <begin position="65"/>
        <end position="85"/>
    </location>
</feature>
<keyword evidence="2 6" id="KW-0812">Transmembrane</keyword>
<organism evidence="7 8">
    <name type="scientific">Gigaspora rosea</name>
    <dbReference type="NCBI Taxonomy" id="44941"/>
    <lineage>
        <taxon>Eukaryota</taxon>
        <taxon>Fungi</taxon>
        <taxon>Fungi incertae sedis</taxon>
        <taxon>Mucoromycota</taxon>
        <taxon>Glomeromycotina</taxon>
        <taxon>Glomeromycetes</taxon>
        <taxon>Diversisporales</taxon>
        <taxon>Gigasporaceae</taxon>
        <taxon>Gigaspora</taxon>
    </lineage>
</organism>
<feature type="transmembrane region" description="Helical" evidence="6">
    <location>
        <begin position="161"/>
        <end position="186"/>
    </location>
</feature>
<comment type="subcellular location">
    <subcellularLocation>
        <location evidence="1">Membrane</location>
        <topology evidence="1">Multi-pass membrane protein</topology>
    </subcellularLocation>
</comment>
<dbReference type="STRING" id="44941.A0A397ULB7"/>
<keyword evidence="8" id="KW-1185">Reference proteome</keyword>
<feature type="transmembrane region" description="Helical" evidence="6">
    <location>
        <begin position="135"/>
        <end position="155"/>
    </location>
</feature>
<sequence length="236" mass="26566">MDEIAESGHGYEGGLPISHDDKHDKHNKHDKIFVLAGMFYNMNNIIGSGIFVIPGDVWRLTRSPGAALMLWLVGGVFNYLCSLAFPELGITVRPTAIIADAYVASLYLIYAIRGENEENRPSEYLSPSGYFSKDSLIISFIAIAILLFITAYHMYSRRLAVRINIAFGVVKFLALFCIIIVGMLQLQKAYYKNHWKSIFNNTISDRRTLIKSIGSYGNAMLEVLFTYEGWNSVNCK</sequence>
<dbReference type="Pfam" id="PF13520">
    <property type="entry name" value="AA_permease_2"/>
    <property type="match status" value="1"/>
</dbReference>
<feature type="transmembrane region" description="Helical" evidence="6">
    <location>
        <begin position="32"/>
        <end position="53"/>
    </location>
</feature>
<gene>
    <name evidence="7" type="ORF">C2G38_262275</name>
</gene>
<feature type="transmembrane region" description="Helical" evidence="6">
    <location>
        <begin position="97"/>
        <end position="114"/>
    </location>
</feature>
<evidence type="ECO:0000256" key="2">
    <source>
        <dbReference type="ARBA" id="ARBA00022692"/>
    </source>
</evidence>
<evidence type="ECO:0000313" key="8">
    <source>
        <dbReference type="Proteomes" id="UP000266673"/>
    </source>
</evidence>
<dbReference type="Gene3D" id="1.20.1740.10">
    <property type="entry name" value="Amino acid/polyamine transporter I"/>
    <property type="match status" value="1"/>
</dbReference>
<reference evidence="7 8" key="1">
    <citation type="submission" date="2018-06" db="EMBL/GenBank/DDBJ databases">
        <title>Comparative genomics reveals the genomic features of Rhizophagus irregularis, R. cerebriforme, R. diaphanum and Gigaspora rosea, and their symbiotic lifestyle signature.</title>
        <authorList>
            <person name="Morin E."/>
            <person name="San Clemente H."/>
            <person name="Chen E.C.H."/>
            <person name="De La Providencia I."/>
            <person name="Hainaut M."/>
            <person name="Kuo A."/>
            <person name="Kohler A."/>
            <person name="Murat C."/>
            <person name="Tang N."/>
            <person name="Roy S."/>
            <person name="Loubradou J."/>
            <person name="Henrissat B."/>
            <person name="Grigoriev I.V."/>
            <person name="Corradi N."/>
            <person name="Roux C."/>
            <person name="Martin F.M."/>
        </authorList>
    </citation>
    <scope>NUCLEOTIDE SEQUENCE [LARGE SCALE GENOMIC DNA]</scope>
    <source>
        <strain evidence="7 8">DAOM 194757</strain>
    </source>
</reference>
<evidence type="ECO:0000256" key="3">
    <source>
        <dbReference type="ARBA" id="ARBA00022989"/>
    </source>
</evidence>
<dbReference type="GO" id="GO:0016020">
    <property type="term" value="C:membrane"/>
    <property type="evidence" value="ECO:0007669"/>
    <property type="project" value="UniProtKB-SubCell"/>
</dbReference>
<evidence type="ECO:0000256" key="6">
    <source>
        <dbReference type="SAM" id="Phobius"/>
    </source>
</evidence>
<dbReference type="PANTHER" id="PTHR11785">
    <property type="entry name" value="AMINO ACID TRANSPORTER"/>
    <property type="match status" value="1"/>
</dbReference>
<dbReference type="InterPro" id="IPR002293">
    <property type="entry name" value="AA/rel_permease1"/>
</dbReference>
<dbReference type="InterPro" id="IPR050598">
    <property type="entry name" value="AminoAcid_Transporter"/>
</dbReference>
<dbReference type="OrthoDB" id="10062876at2759"/>
<accession>A0A397ULB7</accession>
<dbReference type="EMBL" id="QKWP01001361">
    <property type="protein sequence ID" value="RIB09549.1"/>
    <property type="molecule type" value="Genomic_DNA"/>
</dbReference>
<feature type="region of interest" description="Disordered" evidence="5">
    <location>
        <begin position="1"/>
        <end position="25"/>
    </location>
</feature>
<evidence type="ECO:0000256" key="1">
    <source>
        <dbReference type="ARBA" id="ARBA00004141"/>
    </source>
</evidence>
<dbReference type="Proteomes" id="UP000266673">
    <property type="component" value="Unassembled WGS sequence"/>
</dbReference>
<evidence type="ECO:0000313" key="7">
    <source>
        <dbReference type="EMBL" id="RIB09549.1"/>
    </source>
</evidence>